<name>A0A0F9C4Q4_9ZZZZ</name>
<evidence type="ECO:0000313" key="1">
    <source>
        <dbReference type="EMBL" id="KKL41710.1"/>
    </source>
</evidence>
<proteinExistence type="predicted"/>
<organism evidence="1">
    <name type="scientific">marine sediment metagenome</name>
    <dbReference type="NCBI Taxonomy" id="412755"/>
    <lineage>
        <taxon>unclassified sequences</taxon>
        <taxon>metagenomes</taxon>
        <taxon>ecological metagenomes</taxon>
    </lineage>
</organism>
<feature type="non-terminal residue" evidence="1">
    <location>
        <position position="86"/>
    </location>
</feature>
<comment type="caution">
    <text evidence="1">The sequence shown here is derived from an EMBL/GenBank/DDBJ whole genome shotgun (WGS) entry which is preliminary data.</text>
</comment>
<sequence>MQTDTEKRLAEIRERYDSLRHGGNDALAEFLSEAQNNIPYLLALAAEQAAREAELENGHNTLDSKGIPRANGYGLLSITGRIVLLA</sequence>
<dbReference type="AlphaFoldDB" id="A0A0F9C4Q4"/>
<reference evidence="1" key="1">
    <citation type="journal article" date="2015" name="Nature">
        <title>Complex archaea that bridge the gap between prokaryotes and eukaryotes.</title>
        <authorList>
            <person name="Spang A."/>
            <person name="Saw J.H."/>
            <person name="Jorgensen S.L."/>
            <person name="Zaremba-Niedzwiedzka K."/>
            <person name="Martijn J."/>
            <person name="Lind A.E."/>
            <person name="van Eijk R."/>
            <person name="Schleper C."/>
            <person name="Guy L."/>
            <person name="Ettema T.J."/>
        </authorList>
    </citation>
    <scope>NUCLEOTIDE SEQUENCE</scope>
</reference>
<gene>
    <name evidence="1" type="ORF">LCGC14_2367540</name>
</gene>
<protein>
    <submittedName>
        <fullName evidence="1">Uncharacterized protein</fullName>
    </submittedName>
</protein>
<accession>A0A0F9C4Q4</accession>
<dbReference type="EMBL" id="LAZR01034828">
    <property type="protein sequence ID" value="KKL41710.1"/>
    <property type="molecule type" value="Genomic_DNA"/>
</dbReference>